<feature type="compositionally biased region" description="Polar residues" evidence="1">
    <location>
        <begin position="156"/>
        <end position="169"/>
    </location>
</feature>
<proteinExistence type="predicted"/>
<sequence length="362" mass="40236">MEEFEWQETKNIGGKEFEKVNTDNFNDFEDFTNYAQETIWKEESHDDFDDFAGFIDSSDSMETSENFQGHSNNNNNFGEQISNISKLNKLQVDFPATNNQTLIEDLSGVLNNIFRSNDTVSSTNQEEPMGDTGLESILNTSGRLIKAPGNINAATISVLSPQPSRPASKTTSLSAPTSRSTTPSSNNNLSSSSHGNLSKTNNVTPQEIPKQFDVELAKSLCSIPEESLQKYNTSELYSLRTQILSLTRQTSDTLTYWLDQREQTMMDSETYNQMIECLVGHAQKLRDGGGNQGKISWENRGKNFIKKNSVASGLASLSLSFKNKRSQLSSPRSPNSASSEVVVNNKNTDRNSNGMQERPLSM</sequence>
<dbReference type="PANTHER" id="PTHR38698">
    <property type="entry name" value="EXPRESSED PROTEIN"/>
    <property type="match status" value="1"/>
</dbReference>
<comment type="caution">
    <text evidence="2">The sequence shown here is derived from an EMBL/GenBank/DDBJ whole genome shotgun (WGS) entry which is preliminary data.</text>
</comment>
<feature type="compositionally biased region" description="Polar residues" evidence="1">
    <location>
        <begin position="341"/>
        <end position="355"/>
    </location>
</feature>
<protein>
    <submittedName>
        <fullName evidence="2">3281_t:CDS:1</fullName>
    </submittedName>
</protein>
<dbReference type="AlphaFoldDB" id="A0A9N8VHU3"/>
<evidence type="ECO:0000313" key="2">
    <source>
        <dbReference type="EMBL" id="CAG8451073.1"/>
    </source>
</evidence>
<dbReference type="PANTHER" id="PTHR38698:SF1">
    <property type="entry name" value="FUNGAL PROTEIN"/>
    <property type="match status" value="1"/>
</dbReference>
<feature type="region of interest" description="Disordered" evidence="1">
    <location>
        <begin position="325"/>
        <end position="362"/>
    </location>
</feature>
<feature type="compositionally biased region" description="Low complexity" evidence="1">
    <location>
        <begin position="170"/>
        <end position="201"/>
    </location>
</feature>
<accession>A0A9N8VHU3</accession>
<name>A0A9N8VHU3_FUNMO</name>
<dbReference type="InterPro" id="IPR031355">
    <property type="entry name" value="YBL010C/LAA2-like"/>
</dbReference>
<dbReference type="EMBL" id="CAJVPP010000174">
    <property type="protein sequence ID" value="CAG8451073.1"/>
    <property type="molecule type" value="Genomic_DNA"/>
</dbReference>
<gene>
    <name evidence="2" type="ORF">FMOSSE_LOCUS1514</name>
</gene>
<keyword evidence="3" id="KW-1185">Reference proteome</keyword>
<dbReference type="Proteomes" id="UP000789375">
    <property type="component" value="Unassembled WGS sequence"/>
</dbReference>
<organism evidence="2 3">
    <name type="scientific">Funneliformis mosseae</name>
    <name type="common">Endomycorrhizal fungus</name>
    <name type="synonym">Glomus mosseae</name>
    <dbReference type="NCBI Taxonomy" id="27381"/>
    <lineage>
        <taxon>Eukaryota</taxon>
        <taxon>Fungi</taxon>
        <taxon>Fungi incertae sedis</taxon>
        <taxon>Mucoromycota</taxon>
        <taxon>Glomeromycotina</taxon>
        <taxon>Glomeromycetes</taxon>
        <taxon>Glomerales</taxon>
        <taxon>Glomeraceae</taxon>
        <taxon>Funneliformis</taxon>
    </lineage>
</organism>
<feature type="compositionally biased region" description="Low complexity" evidence="1">
    <location>
        <begin position="325"/>
        <end position="339"/>
    </location>
</feature>
<reference evidence="2" key="1">
    <citation type="submission" date="2021-06" db="EMBL/GenBank/DDBJ databases">
        <authorList>
            <person name="Kallberg Y."/>
            <person name="Tangrot J."/>
            <person name="Rosling A."/>
        </authorList>
    </citation>
    <scope>NUCLEOTIDE SEQUENCE</scope>
    <source>
        <strain evidence="2">87-6 pot B 2015</strain>
    </source>
</reference>
<evidence type="ECO:0000256" key="1">
    <source>
        <dbReference type="SAM" id="MobiDB-lite"/>
    </source>
</evidence>
<evidence type="ECO:0000313" key="3">
    <source>
        <dbReference type="Proteomes" id="UP000789375"/>
    </source>
</evidence>
<dbReference type="Pfam" id="PF17104">
    <property type="entry name" value="YBL010C_LAA2"/>
    <property type="match status" value="1"/>
</dbReference>
<feature type="region of interest" description="Disordered" evidence="1">
    <location>
        <begin position="156"/>
        <end position="204"/>
    </location>
</feature>